<keyword evidence="2" id="KW-1185">Reference proteome</keyword>
<sequence>MKQFARCSNCRQWYVEHAVTTVDILQGNGMRRTALWCQPCIRAAEQRSLYADDVVDFQDLQSPDDSLLSYGLLPPEEANGVLGELLQEHLDLMEEALVQEDDDAIASRIGDFMERGRTHLETLDDSEQAKRLTNHLNYWQIFLNTLNQSSEQGY</sequence>
<evidence type="ECO:0000313" key="1">
    <source>
        <dbReference type="EMBL" id="ETW99895.1"/>
    </source>
</evidence>
<dbReference type="Proteomes" id="UP000019141">
    <property type="component" value="Unassembled WGS sequence"/>
</dbReference>
<name>W4LQA1_ENTF1</name>
<dbReference type="AlphaFoldDB" id="W4LQA1"/>
<gene>
    <name evidence="1" type="ORF">ETSY1_13215</name>
</gene>
<organism evidence="1 2">
    <name type="scientific">Entotheonella factor</name>
    <dbReference type="NCBI Taxonomy" id="1429438"/>
    <lineage>
        <taxon>Bacteria</taxon>
        <taxon>Pseudomonadati</taxon>
        <taxon>Nitrospinota/Tectimicrobiota group</taxon>
        <taxon>Candidatus Tectimicrobiota</taxon>
        <taxon>Candidatus Entotheonellia</taxon>
        <taxon>Candidatus Entotheonellales</taxon>
        <taxon>Candidatus Entotheonellaceae</taxon>
        <taxon>Candidatus Entotheonella</taxon>
    </lineage>
</organism>
<accession>W4LQA1</accession>
<comment type="caution">
    <text evidence="1">The sequence shown here is derived from an EMBL/GenBank/DDBJ whole genome shotgun (WGS) entry which is preliminary data.</text>
</comment>
<proteinExistence type="predicted"/>
<dbReference type="EMBL" id="AZHW01000394">
    <property type="protein sequence ID" value="ETW99895.1"/>
    <property type="molecule type" value="Genomic_DNA"/>
</dbReference>
<protein>
    <submittedName>
        <fullName evidence="1">Uncharacterized protein</fullName>
    </submittedName>
</protein>
<dbReference type="HOGENOM" id="CLU_1701007_0_0_7"/>
<evidence type="ECO:0000313" key="2">
    <source>
        <dbReference type="Proteomes" id="UP000019141"/>
    </source>
</evidence>
<reference evidence="1 2" key="1">
    <citation type="journal article" date="2014" name="Nature">
        <title>An environmental bacterial taxon with a large and distinct metabolic repertoire.</title>
        <authorList>
            <person name="Wilson M.C."/>
            <person name="Mori T."/>
            <person name="Ruckert C."/>
            <person name="Uria A.R."/>
            <person name="Helf M.J."/>
            <person name="Takada K."/>
            <person name="Gernert C."/>
            <person name="Steffens U.A."/>
            <person name="Heycke N."/>
            <person name="Schmitt S."/>
            <person name="Rinke C."/>
            <person name="Helfrich E.J."/>
            <person name="Brachmann A.O."/>
            <person name="Gurgui C."/>
            <person name="Wakimoto T."/>
            <person name="Kracht M."/>
            <person name="Crusemann M."/>
            <person name="Hentschel U."/>
            <person name="Abe I."/>
            <person name="Matsunaga S."/>
            <person name="Kalinowski J."/>
            <person name="Takeyama H."/>
            <person name="Piel J."/>
        </authorList>
    </citation>
    <scope>NUCLEOTIDE SEQUENCE [LARGE SCALE GENOMIC DNA]</scope>
    <source>
        <strain evidence="2">TSY1</strain>
    </source>
</reference>